<dbReference type="PANTHER" id="PTHR30250">
    <property type="entry name" value="PST FAMILY PREDICTED COLANIC ACID TRANSPORTER"/>
    <property type="match status" value="1"/>
</dbReference>
<evidence type="ECO:0008006" key="9">
    <source>
        <dbReference type="Google" id="ProtNLM"/>
    </source>
</evidence>
<feature type="transmembrane region" description="Helical" evidence="6">
    <location>
        <begin position="23"/>
        <end position="44"/>
    </location>
</feature>
<evidence type="ECO:0000256" key="3">
    <source>
        <dbReference type="ARBA" id="ARBA00022692"/>
    </source>
</evidence>
<name>A0ABX8Z7D5_9NEIS</name>
<keyword evidence="4 6" id="KW-1133">Transmembrane helix</keyword>
<feature type="transmembrane region" description="Helical" evidence="6">
    <location>
        <begin position="368"/>
        <end position="386"/>
    </location>
</feature>
<feature type="transmembrane region" description="Helical" evidence="6">
    <location>
        <begin position="233"/>
        <end position="257"/>
    </location>
</feature>
<feature type="transmembrane region" description="Helical" evidence="6">
    <location>
        <begin position="343"/>
        <end position="362"/>
    </location>
</feature>
<evidence type="ECO:0000256" key="5">
    <source>
        <dbReference type="ARBA" id="ARBA00023136"/>
    </source>
</evidence>
<feature type="transmembrane region" description="Helical" evidence="6">
    <location>
        <begin position="306"/>
        <end position="323"/>
    </location>
</feature>
<reference evidence="7 8" key="1">
    <citation type="submission" date="2021-08" db="EMBL/GenBank/DDBJ databases">
        <title>complete genome sequencing of Deefgea sp. D25.</title>
        <authorList>
            <person name="Bae J.-W."/>
            <person name="Gim D.-H."/>
        </authorList>
    </citation>
    <scope>NUCLEOTIDE SEQUENCE [LARGE SCALE GENOMIC DNA]</scope>
    <source>
        <strain evidence="7 8">D25</strain>
    </source>
</reference>
<dbReference type="InterPro" id="IPR050833">
    <property type="entry name" value="Poly_Biosynth_Transport"/>
</dbReference>
<gene>
    <name evidence="7" type="ORF">K4H28_02515</name>
</gene>
<evidence type="ECO:0000256" key="4">
    <source>
        <dbReference type="ARBA" id="ARBA00022989"/>
    </source>
</evidence>
<protein>
    <recommendedName>
        <fullName evidence="9">Polysaccharide biosynthesis protein</fullName>
    </recommendedName>
</protein>
<comment type="subcellular location">
    <subcellularLocation>
        <location evidence="1">Cell membrane</location>
        <topology evidence="1">Multi-pass membrane protein</topology>
    </subcellularLocation>
</comment>
<accession>A0ABX8Z7D5</accession>
<dbReference type="EMBL" id="CP081150">
    <property type="protein sequence ID" value="QZA78310.1"/>
    <property type="molecule type" value="Genomic_DNA"/>
</dbReference>
<dbReference type="PANTHER" id="PTHR30250:SF11">
    <property type="entry name" value="O-ANTIGEN TRANSPORTER-RELATED"/>
    <property type="match status" value="1"/>
</dbReference>
<dbReference type="Proteomes" id="UP000825679">
    <property type="component" value="Chromosome"/>
</dbReference>
<proteinExistence type="predicted"/>
<feature type="transmembrane region" description="Helical" evidence="6">
    <location>
        <begin position="97"/>
        <end position="117"/>
    </location>
</feature>
<evidence type="ECO:0000313" key="7">
    <source>
        <dbReference type="EMBL" id="QZA78310.1"/>
    </source>
</evidence>
<keyword evidence="3 6" id="KW-0812">Transmembrane</keyword>
<dbReference type="RefSeq" id="WP_221006786.1">
    <property type="nucleotide sequence ID" value="NZ_CP081150.1"/>
</dbReference>
<feature type="transmembrane region" description="Helical" evidence="6">
    <location>
        <begin position="65"/>
        <end position="85"/>
    </location>
</feature>
<evidence type="ECO:0000256" key="6">
    <source>
        <dbReference type="SAM" id="Phobius"/>
    </source>
</evidence>
<keyword evidence="2" id="KW-1003">Cell membrane</keyword>
<feature type="transmembrane region" description="Helical" evidence="6">
    <location>
        <begin position="432"/>
        <end position="459"/>
    </location>
</feature>
<evidence type="ECO:0000313" key="8">
    <source>
        <dbReference type="Proteomes" id="UP000825679"/>
    </source>
</evidence>
<feature type="transmembrane region" description="Helical" evidence="6">
    <location>
        <begin position="398"/>
        <end position="420"/>
    </location>
</feature>
<feature type="transmembrane region" description="Helical" evidence="6">
    <location>
        <begin position="196"/>
        <end position="213"/>
    </location>
</feature>
<evidence type="ECO:0000256" key="2">
    <source>
        <dbReference type="ARBA" id="ARBA00022475"/>
    </source>
</evidence>
<keyword evidence="8" id="KW-1185">Reference proteome</keyword>
<sequence>MLVGMVKGFVSLTMMVGFGHEHYAMLSQFLVLAGFTAQIMMLNYDAQFVAKVSVGEDPSIGYSALLKLLILNTSFIFFIASMFDQPLSSFIWGTDRYVSYVVILVIYVFILSLNLLSFLRFQASKKFDYFAGLQILQQLLQLLAIFVGVYLANVLLLVILLILFELLLWFTVQFLGGRPKFSYKNFGLSFDWLRKGSGIAVPLLASFLMIWILNNGGRLILVNQHGLKALAPYAATFSIAILSGLLINPICSVFFPYFSRGQQNLSEIACSVVSAQLALLIFGGVVSMFLIVSSKILIGILASPELFAGSFFVFFICAAQLFYGQARIISLYLAVNDKALSGLYAFMLGAMILLFVGFFSAAQFLAKGIAMATMLGSFVSAAWLWIKMPPLVKASGLIQGRFTILLCWVGTLTFMLIAVYCQFNKVVEMALALFFLIVAYVMFLILVTASEPIMAIVCVKLKLLKDKVYVRDC</sequence>
<evidence type="ECO:0000256" key="1">
    <source>
        <dbReference type="ARBA" id="ARBA00004651"/>
    </source>
</evidence>
<keyword evidence="5 6" id="KW-0472">Membrane</keyword>
<feature type="transmembrane region" description="Helical" evidence="6">
    <location>
        <begin position="277"/>
        <end position="300"/>
    </location>
</feature>
<organism evidence="7 8">
    <name type="scientific">Deefgea tanakiae</name>
    <dbReference type="NCBI Taxonomy" id="2865840"/>
    <lineage>
        <taxon>Bacteria</taxon>
        <taxon>Pseudomonadati</taxon>
        <taxon>Pseudomonadota</taxon>
        <taxon>Betaproteobacteria</taxon>
        <taxon>Neisseriales</taxon>
        <taxon>Chitinibacteraceae</taxon>
        <taxon>Deefgea</taxon>
    </lineage>
</organism>